<dbReference type="GO" id="GO:0016787">
    <property type="term" value="F:hydrolase activity"/>
    <property type="evidence" value="ECO:0007669"/>
    <property type="project" value="UniProtKB-ARBA"/>
</dbReference>
<comment type="caution">
    <text evidence="2">The sequence shown here is derived from an EMBL/GenBank/DDBJ whole genome shotgun (WGS) entry which is preliminary data.</text>
</comment>
<evidence type="ECO:0000313" key="3">
    <source>
        <dbReference type="Proteomes" id="UP001347796"/>
    </source>
</evidence>
<dbReference type="PANTHER" id="PTHR10151">
    <property type="entry name" value="ECTONUCLEOTIDE PYROPHOSPHATASE/PHOSPHODIESTERASE"/>
    <property type="match status" value="1"/>
</dbReference>
<dbReference type="Gene3D" id="3.30.1360.180">
    <property type="match status" value="1"/>
</dbReference>
<dbReference type="Pfam" id="PF01663">
    <property type="entry name" value="Phosphodiest"/>
    <property type="match status" value="1"/>
</dbReference>
<organism evidence="2 3">
    <name type="scientific">Patella caerulea</name>
    <name type="common">Rayed Mediterranean limpet</name>
    <dbReference type="NCBI Taxonomy" id="87958"/>
    <lineage>
        <taxon>Eukaryota</taxon>
        <taxon>Metazoa</taxon>
        <taxon>Spiralia</taxon>
        <taxon>Lophotrochozoa</taxon>
        <taxon>Mollusca</taxon>
        <taxon>Gastropoda</taxon>
        <taxon>Patellogastropoda</taxon>
        <taxon>Patelloidea</taxon>
        <taxon>Patellidae</taxon>
        <taxon>Patella</taxon>
    </lineage>
</organism>
<keyword evidence="1" id="KW-0472">Membrane</keyword>
<name>A0AAN8PH74_PATCE</name>
<dbReference type="SUPFAM" id="SSF53649">
    <property type="entry name" value="Alkaline phosphatase-like"/>
    <property type="match status" value="1"/>
</dbReference>
<evidence type="ECO:0000256" key="1">
    <source>
        <dbReference type="SAM" id="Phobius"/>
    </source>
</evidence>
<keyword evidence="1" id="KW-0812">Transmembrane</keyword>
<keyword evidence="1" id="KW-1133">Transmembrane helix</keyword>
<accession>A0AAN8PH74</accession>
<dbReference type="InterPro" id="IPR002591">
    <property type="entry name" value="Phosphodiest/P_Trfase"/>
</dbReference>
<sequence>MYDPAFNETFSFKNSTQCHESKWFDNGGEPIWVTNQLQGNDRRTGSLFWPGTYAAVKGVLPTRNIKYNEHLPNKTRVDMIIDWFTAEYPINLGLLYFSEPDGYGHQYGPESQEVMDMVIALDEIVGYILNKTEEKDLDDLNIIILSDHGMSNTPKADVINLDDYIHPKDYRIIDNDPVGLILPNEGKKETIYKALSQSSKDRGKFEVYYKEDVPPQYHFARNRRVQSIVIIMKDHYTYIYNTTTIKYSTNGTHGYNNSLQDMHPFFLAMGPAFKKRASVESFNNLDVYPLMCHILGLKPAPNNGTLDIVKELLKEEKQYTVVTFATYIGILVFIALVGGIFMMAACRQHRYMKRKQQYSLTSVPGGVNFSSVFQHESKLPLLSDSEEESTP</sequence>
<dbReference type="Gene3D" id="3.40.720.10">
    <property type="entry name" value="Alkaline Phosphatase, subunit A"/>
    <property type="match status" value="1"/>
</dbReference>
<dbReference type="EMBL" id="JAZGQO010000014">
    <property type="protein sequence ID" value="KAK6170430.1"/>
    <property type="molecule type" value="Genomic_DNA"/>
</dbReference>
<dbReference type="InterPro" id="IPR017850">
    <property type="entry name" value="Alkaline_phosphatase_core_sf"/>
</dbReference>
<dbReference type="AlphaFoldDB" id="A0AAN8PH74"/>
<proteinExistence type="predicted"/>
<dbReference type="Proteomes" id="UP001347796">
    <property type="component" value="Unassembled WGS sequence"/>
</dbReference>
<reference evidence="2 3" key="1">
    <citation type="submission" date="2024-01" db="EMBL/GenBank/DDBJ databases">
        <title>The genome of the rayed Mediterranean limpet Patella caerulea (Linnaeus, 1758).</title>
        <authorList>
            <person name="Anh-Thu Weber A."/>
            <person name="Halstead-Nussloch G."/>
        </authorList>
    </citation>
    <scope>NUCLEOTIDE SEQUENCE [LARGE SCALE GENOMIC DNA]</scope>
    <source>
        <strain evidence="2">AATW-2023a</strain>
        <tissue evidence="2">Whole specimen</tissue>
    </source>
</reference>
<gene>
    <name evidence="2" type="ORF">SNE40_018828</name>
</gene>
<keyword evidence="3" id="KW-1185">Reference proteome</keyword>
<dbReference type="PANTHER" id="PTHR10151:SF120">
    <property type="entry name" value="BIS(5'-ADENOSYL)-TRIPHOSPHATASE"/>
    <property type="match status" value="1"/>
</dbReference>
<protein>
    <submittedName>
        <fullName evidence="2">Uncharacterized protein</fullName>
    </submittedName>
</protein>
<feature type="transmembrane region" description="Helical" evidence="1">
    <location>
        <begin position="324"/>
        <end position="346"/>
    </location>
</feature>
<evidence type="ECO:0000313" key="2">
    <source>
        <dbReference type="EMBL" id="KAK6170430.1"/>
    </source>
</evidence>
<dbReference type="CDD" id="cd16018">
    <property type="entry name" value="Enpp"/>
    <property type="match status" value="1"/>
</dbReference>